<name>G2DF68_9GAMM</name>
<gene>
    <name evidence="1" type="ORF">Rifp1Sym_cm00010</name>
</gene>
<evidence type="ECO:0000313" key="2">
    <source>
        <dbReference type="Proteomes" id="UP000004491"/>
    </source>
</evidence>
<protein>
    <submittedName>
        <fullName evidence="1">Uncharacterized protein</fullName>
    </submittedName>
</protein>
<dbReference type="Proteomes" id="UP000004491">
    <property type="component" value="Unassembled WGS sequence"/>
</dbReference>
<evidence type="ECO:0000313" key="1">
    <source>
        <dbReference type="EMBL" id="EGV50719.1"/>
    </source>
</evidence>
<reference evidence="1" key="1">
    <citation type="journal article" date="2011" name="ISME J.">
        <title>The endosymbionts of the deep-sea tubeworms Riftia pachyptila and Tevnia jerichonana share an identical physiology as revealed by proteogenomic analyses.</title>
        <authorList>
            <person name="Gardebrecht A."/>
            <person name="Markert S."/>
            <person name="Felbeck H."/>
            <person name="Thuermer A."/>
            <person name="Albrecht D."/>
            <person name="Wollherr A."/>
            <person name="Kabisch J."/>
            <person name="Lehmann R."/>
            <person name="Daniel R."/>
            <person name="Liesegang H."/>
            <person name="Hecker M."/>
            <person name="Sievert S.M."/>
            <person name="Schweder T."/>
        </authorList>
    </citation>
    <scope>NUCLEOTIDE SEQUENCE [LARGE SCALE GENOMIC DNA]</scope>
</reference>
<accession>G2DF68</accession>
<sequence length="63" mass="6673">MLAVGIEITEEEVIAGSLEAEQKILPLAQADRLQQPTPGAAVLQNAVVLFGFDQNSLSPPNQT</sequence>
<organism evidence="1 2">
    <name type="scientific">endosymbiont of Riftia pachyptila</name>
    <name type="common">vent Ph05</name>
    <dbReference type="NCBI Taxonomy" id="1048808"/>
    <lineage>
        <taxon>Bacteria</taxon>
        <taxon>Pseudomonadati</taxon>
        <taxon>Pseudomonadota</taxon>
        <taxon>Gammaproteobacteria</taxon>
        <taxon>sulfur-oxidizing symbionts</taxon>
    </lineage>
</organism>
<proteinExistence type="predicted"/>
<dbReference type="AlphaFoldDB" id="G2DF68"/>
<keyword evidence="2" id="KW-1185">Reference proteome</keyword>
<dbReference type="EMBL" id="AFOC01000066">
    <property type="protein sequence ID" value="EGV50719.1"/>
    <property type="molecule type" value="Genomic_DNA"/>
</dbReference>
<comment type="caution">
    <text evidence="1">The sequence shown here is derived from an EMBL/GenBank/DDBJ whole genome shotgun (WGS) entry which is preliminary data.</text>
</comment>